<organism evidence="1 2">
    <name type="scientific">candidate division WOR-3 bacterium</name>
    <dbReference type="NCBI Taxonomy" id="2052148"/>
    <lineage>
        <taxon>Bacteria</taxon>
        <taxon>Bacteria division WOR-3</taxon>
    </lineage>
</organism>
<comment type="caution">
    <text evidence="1">The sequence shown here is derived from an EMBL/GenBank/DDBJ whole genome shotgun (WGS) entry which is preliminary data.</text>
</comment>
<gene>
    <name evidence="1" type="ORF">DRP53_01970</name>
</gene>
<evidence type="ECO:0000313" key="2">
    <source>
        <dbReference type="Proteomes" id="UP000268469"/>
    </source>
</evidence>
<dbReference type="Proteomes" id="UP000268469">
    <property type="component" value="Unassembled WGS sequence"/>
</dbReference>
<sequence>MRLIAVLIVAGALWSGELLTNGGFEEPLSVGWTKAQYGANILIERSTGHHPDPDYEVYIYKGDGRGYGKIYQTVNITTLDLRFQAQLRFITYASGGTAWAAAALVISYLSSSNTILGETRICNKTTYCPWRNSSRLHLINAPIGSWNHFEFNIDEELVNLPGVDPSQIAKIRIAVFDTCYDC</sequence>
<protein>
    <submittedName>
        <fullName evidence="1">Uncharacterized protein</fullName>
    </submittedName>
</protein>
<dbReference type="AlphaFoldDB" id="A0A660SKM5"/>
<reference evidence="1 2" key="1">
    <citation type="submission" date="2018-06" db="EMBL/GenBank/DDBJ databases">
        <title>Extensive metabolic versatility and redundancy in microbially diverse, dynamic hydrothermal sediments.</title>
        <authorList>
            <person name="Dombrowski N."/>
            <person name="Teske A."/>
            <person name="Baker B.J."/>
        </authorList>
    </citation>
    <scope>NUCLEOTIDE SEQUENCE [LARGE SCALE GENOMIC DNA]</scope>
    <source>
        <strain evidence="1">B36_G15</strain>
    </source>
</reference>
<dbReference type="Gene3D" id="2.60.120.260">
    <property type="entry name" value="Galactose-binding domain-like"/>
    <property type="match status" value="1"/>
</dbReference>
<proteinExistence type="predicted"/>
<accession>A0A660SKM5</accession>
<name>A0A660SKM5_UNCW3</name>
<dbReference type="EMBL" id="QNBE01000011">
    <property type="protein sequence ID" value="RKX71358.1"/>
    <property type="molecule type" value="Genomic_DNA"/>
</dbReference>
<evidence type="ECO:0000313" key="1">
    <source>
        <dbReference type="EMBL" id="RKX71358.1"/>
    </source>
</evidence>